<evidence type="ECO:0000313" key="9">
    <source>
        <dbReference type="Proteomes" id="UP000007883"/>
    </source>
</evidence>
<dbReference type="PATRIC" id="fig|983917.3.peg.3144"/>
<evidence type="ECO:0000256" key="1">
    <source>
        <dbReference type="SAM" id="MobiDB-lite"/>
    </source>
</evidence>
<feature type="transmembrane region" description="Helical" evidence="2">
    <location>
        <begin position="38"/>
        <end position="57"/>
    </location>
</feature>
<keyword evidence="3" id="KW-0732">Signal</keyword>
<organism evidence="8 9">
    <name type="scientific">Rubrivivax gelatinosus (strain NBRC 100245 / IL144)</name>
    <dbReference type="NCBI Taxonomy" id="983917"/>
    <lineage>
        <taxon>Bacteria</taxon>
        <taxon>Pseudomonadati</taxon>
        <taxon>Pseudomonadota</taxon>
        <taxon>Betaproteobacteria</taxon>
        <taxon>Burkholderiales</taxon>
        <taxon>Sphaerotilaceae</taxon>
        <taxon>Rubrivivax</taxon>
    </lineage>
</organism>
<dbReference type="InterPro" id="IPR010623">
    <property type="entry name" value="IcmF_C"/>
</dbReference>
<dbReference type="STRING" id="983917.RGE_32190"/>
<dbReference type="AlphaFoldDB" id="I0HU71"/>
<dbReference type="InterPro" id="IPR053156">
    <property type="entry name" value="T6SS_TssM-like"/>
</dbReference>
<dbReference type="Pfam" id="PF14331">
    <property type="entry name" value="IcmF-related_N"/>
    <property type="match status" value="1"/>
</dbReference>
<dbReference type="Pfam" id="PF21070">
    <property type="entry name" value="IcmF_helical"/>
    <property type="match status" value="1"/>
</dbReference>
<feature type="signal peptide" evidence="3">
    <location>
        <begin position="1"/>
        <end position="31"/>
    </location>
</feature>
<feature type="domain" description="Type VI secretion system component TssM1 N-terminal" evidence="6">
    <location>
        <begin position="177"/>
        <end position="436"/>
    </location>
</feature>
<reference evidence="8 9" key="1">
    <citation type="journal article" date="2012" name="J. Bacteriol.">
        <title>Complete genome sequence of phototrophic betaproteobacterium Rubrivivax gelatinosus IL144.</title>
        <authorList>
            <person name="Nagashima S."/>
            <person name="Kamimura A."/>
            <person name="Shimizu T."/>
            <person name="Nakamura-isaki S."/>
            <person name="Aono E."/>
            <person name="Sakamoto K."/>
            <person name="Ichikawa N."/>
            <person name="Nakazawa H."/>
            <person name="Sekine M."/>
            <person name="Yamazaki S."/>
            <person name="Fujita N."/>
            <person name="Shimada K."/>
            <person name="Hanada S."/>
            <person name="Nagashima K.V.P."/>
        </authorList>
    </citation>
    <scope>NUCLEOTIDE SEQUENCE [LARGE SCALE GENOMIC DNA]</scope>
    <source>
        <strain evidence="9">NBRC 100245 / IL144</strain>
    </source>
</reference>
<protein>
    <recommendedName>
        <fullName evidence="10">Type VI secretion system protein ImpL</fullName>
    </recommendedName>
</protein>
<proteinExistence type="predicted"/>
<feature type="domain" description="Type VI secretion system component TssM1 helical" evidence="7">
    <location>
        <begin position="939"/>
        <end position="1026"/>
    </location>
</feature>
<dbReference type="SUPFAM" id="SSF52540">
    <property type="entry name" value="P-loop containing nucleoside triphosphate hydrolases"/>
    <property type="match status" value="1"/>
</dbReference>
<dbReference type="HOGENOM" id="CLU_003353_4_0_4"/>
<dbReference type="Pfam" id="PF06744">
    <property type="entry name" value="IcmF_C"/>
    <property type="match status" value="1"/>
</dbReference>
<evidence type="ECO:0000256" key="3">
    <source>
        <dbReference type="SAM" id="SignalP"/>
    </source>
</evidence>
<dbReference type="RefSeq" id="WP_014429419.1">
    <property type="nucleotide sequence ID" value="NC_017075.1"/>
</dbReference>
<evidence type="ECO:0000313" key="8">
    <source>
        <dbReference type="EMBL" id="BAL96558.1"/>
    </source>
</evidence>
<keyword evidence="2" id="KW-1133">Transmembrane helix</keyword>
<gene>
    <name evidence="8" type="ordered locus">RGE_32190</name>
</gene>
<dbReference type="eggNOG" id="COG3523">
    <property type="taxonomic scope" value="Bacteria"/>
</dbReference>
<dbReference type="InterPro" id="IPR048677">
    <property type="entry name" value="TssM1_hel"/>
</dbReference>
<dbReference type="NCBIfam" id="TIGR03348">
    <property type="entry name" value="VI_IcmF"/>
    <property type="match status" value="1"/>
</dbReference>
<dbReference type="PANTHER" id="PTHR36153:SF1">
    <property type="entry name" value="TYPE VI SECRETION SYSTEM COMPONENT TSSM1"/>
    <property type="match status" value="1"/>
</dbReference>
<keyword evidence="2" id="KW-0812">Transmembrane</keyword>
<accession>I0HU71</accession>
<feature type="domain" description="IcmF-related" evidence="5">
    <location>
        <begin position="483"/>
        <end position="795"/>
    </location>
</feature>
<evidence type="ECO:0000256" key="2">
    <source>
        <dbReference type="SAM" id="Phobius"/>
    </source>
</evidence>
<evidence type="ECO:0000259" key="5">
    <source>
        <dbReference type="Pfam" id="PF06761"/>
    </source>
</evidence>
<dbReference type="EMBL" id="AP012320">
    <property type="protein sequence ID" value="BAL96558.1"/>
    <property type="molecule type" value="Genomic_DNA"/>
</dbReference>
<dbReference type="Pfam" id="PF06761">
    <property type="entry name" value="IcmF-related"/>
    <property type="match status" value="1"/>
</dbReference>
<dbReference type="InterPro" id="IPR017731">
    <property type="entry name" value="TssM1-like"/>
</dbReference>
<evidence type="ECO:0000259" key="6">
    <source>
        <dbReference type="Pfam" id="PF14331"/>
    </source>
</evidence>
<keyword evidence="9" id="KW-1185">Reference proteome</keyword>
<evidence type="ECO:0008006" key="10">
    <source>
        <dbReference type="Google" id="ProtNLM"/>
    </source>
</evidence>
<dbReference type="KEGG" id="rge:RGE_32190"/>
<dbReference type="InterPro" id="IPR027417">
    <property type="entry name" value="P-loop_NTPase"/>
</dbReference>
<dbReference type="Proteomes" id="UP000007883">
    <property type="component" value="Chromosome"/>
</dbReference>
<keyword evidence="2" id="KW-0472">Membrane</keyword>
<dbReference type="PANTHER" id="PTHR36153">
    <property type="entry name" value="INNER MEMBRANE PROTEIN-RELATED"/>
    <property type="match status" value="1"/>
</dbReference>
<dbReference type="Gene3D" id="3.40.50.300">
    <property type="entry name" value="P-loop containing nucleotide triphosphate hydrolases"/>
    <property type="match status" value="1"/>
</dbReference>
<name>I0HU71_RUBGI</name>
<sequence>MAAITRIVWRRLAATAAVLLLAAGAGLAVHAAGFGAIAVAAVMAAVLAASALVWMLARRRSLRGAEGLEQALLPPGQDTDHDSGRDALARGLHDAVRRLRASPLGQAHGREALYALPWYVLVGESAAGKSSAVRAAGLGLGPEDTGLHGVGGTRHCDWFFGAEAIVLDTAGRYAVQREDRGEWLAFLDLLRRARPRAPIDGVVVVASAAELATQPADALIALARRLRERVHELGERLAVAMPVYLVFTKLDRVAGFEAFFADAEPGERERVWGATLSCRDAGGADAATRFELACTELEHGLRDRALARLGGSAGPAAPELLGFPLEFAALRPALRSFVATLFDDDPYHLRPLLRGFYFTSAEQPGTAAPRATEAAARRFVLPPPDTAAAGTPASRSASRPFFLAQFFARVLGADRGLVRRQISPRRRRLQRAGYALALVAVAGTLGALSAAYLEERRLVARTATELLQASASQRSAEDLGSRLQALEGLQRQLQALAAEPGLGLGLQQRGALERRLRADYYAGLKVLMLDPVGASLEQDLEARQRASAPDGDTQPAYDTLKAYLMLGDPTHREPVALGEAIARHWRSWLEARRGALPEDELLKRSQAIAAFAVAQAGDPAFPRLEPRAALVDATRRQLRTARQQRPPQERVFDEIRARAAARFAAIGLDTMAGPDAAKAGLQGGTLVSGAFTLEAWRGSIEPAIREAAEGALQRRDWVLDAGTQDDLTLSGSPQQIRQVLAERYRREHAAAWQRFAEGVSVPPFRDLADAVQRLERLADPSASPLARVVSEIARQSALDEPGPAAAPQDGPGGWMRSVWAATTTPASTSASSPDGAASVLAGFAGLQRGGDAAAPLGRYLQALAQVRSRLQTLVRQGDAGPGARAMLAATLADSPESELATALRLTDELLAAVPAGPRATLRPLLLRPLQASAAVLVAPAEAELNRRWMQEVHEPFVRGLSGKYPFDPASRVEAGADEIARIFGPEGSLARYVQTTLGPLVTRRGDGYEALRRGELGIRLRPELARGLPAWQAAAAAVGGPSAGAATAFQIRPLPSAGLVEYTLEIDGQALRYRNAAAGWADFVWPHAGAPAGVRIRGTTADGTTVSFVDAAGSFGLDRAFELAQRTRLPDGGTELAWTQDGHTLRVRLRVVRAADPAAAPGAWRGLRLPALVAGDSSATPGPVNSVAAAMR</sequence>
<dbReference type="InterPro" id="IPR025743">
    <property type="entry name" value="TssM1_N"/>
</dbReference>
<dbReference type="InterPro" id="IPR009612">
    <property type="entry name" value="IcmF-rel"/>
</dbReference>
<feature type="region of interest" description="Disordered" evidence="1">
    <location>
        <begin position="796"/>
        <end position="816"/>
    </location>
</feature>
<evidence type="ECO:0000259" key="7">
    <source>
        <dbReference type="Pfam" id="PF21070"/>
    </source>
</evidence>
<feature type="chain" id="PRO_5003628201" description="Type VI secretion system protein ImpL" evidence="3">
    <location>
        <begin position="32"/>
        <end position="1192"/>
    </location>
</feature>
<feature type="domain" description="Type VI secretion system IcmF C-terminal" evidence="4">
    <location>
        <begin position="1049"/>
        <end position="1151"/>
    </location>
</feature>
<dbReference type="CDD" id="cd00882">
    <property type="entry name" value="Ras_like_GTPase"/>
    <property type="match status" value="1"/>
</dbReference>
<feature type="transmembrane region" description="Helical" evidence="2">
    <location>
        <begin position="432"/>
        <end position="453"/>
    </location>
</feature>
<evidence type="ECO:0000259" key="4">
    <source>
        <dbReference type="Pfam" id="PF06744"/>
    </source>
</evidence>